<dbReference type="Pfam" id="PF17121">
    <property type="entry name" value="zf-C3HC4_5"/>
    <property type="match status" value="1"/>
</dbReference>
<dbReference type="AlphaFoldDB" id="A0A9P7Z3M1"/>
<dbReference type="CDD" id="cd16573">
    <property type="entry name" value="RING-HC_TFB3-like"/>
    <property type="match status" value="1"/>
</dbReference>
<dbReference type="PANTHER" id="PTHR12683">
    <property type="entry name" value="CDK-ACTIVATING KINASE ASSEMBLY FACTOR MAT1"/>
    <property type="match status" value="1"/>
</dbReference>
<dbReference type="GO" id="GO:0070985">
    <property type="term" value="C:transcription factor TFIIK complex"/>
    <property type="evidence" value="ECO:0007669"/>
    <property type="project" value="UniProtKB-ARBA"/>
</dbReference>
<dbReference type="PANTHER" id="PTHR12683:SF13">
    <property type="entry name" value="CDK-ACTIVATING KINASE ASSEMBLY FACTOR MAT1"/>
    <property type="match status" value="1"/>
</dbReference>
<keyword evidence="6" id="KW-0539">Nucleus</keyword>
<dbReference type="InterPro" id="IPR013083">
    <property type="entry name" value="Znf_RING/FYVE/PHD"/>
</dbReference>
<evidence type="ECO:0000256" key="2">
    <source>
        <dbReference type="ARBA" id="ARBA00022257"/>
    </source>
</evidence>
<dbReference type="EMBL" id="MU253873">
    <property type="protein sequence ID" value="KAG9244969.1"/>
    <property type="molecule type" value="Genomic_DNA"/>
</dbReference>
<evidence type="ECO:0000256" key="1">
    <source>
        <dbReference type="ARBA" id="ARBA00004123"/>
    </source>
</evidence>
<dbReference type="GO" id="GO:0061575">
    <property type="term" value="F:cyclin-dependent protein serine/threonine kinase activator activity"/>
    <property type="evidence" value="ECO:0007669"/>
    <property type="project" value="InterPro"/>
</dbReference>
<dbReference type="InterPro" id="IPR001841">
    <property type="entry name" value="Znf_RING"/>
</dbReference>
<organism evidence="12 13">
    <name type="scientific">Calycina marina</name>
    <dbReference type="NCBI Taxonomy" id="1763456"/>
    <lineage>
        <taxon>Eukaryota</taxon>
        <taxon>Fungi</taxon>
        <taxon>Dikarya</taxon>
        <taxon>Ascomycota</taxon>
        <taxon>Pezizomycotina</taxon>
        <taxon>Leotiomycetes</taxon>
        <taxon>Helotiales</taxon>
        <taxon>Pezizellaceae</taxon>
        <taxon>Calycina</taxon>
    </lineage>
</organism>
<dbReference type="OrthoDB" id="5963at2759"/>
<dbReference type="InterPro" id="IPR004575">
    <property type="entry name" value="MAT1/Tfb3"/>
</dbReference>
<keyword evidence="13" id="KW-1185">Reference proteome</keyword>
<dbReference type="PROSITE" id="PS00518">
    <property type="entry name" value="ZF_RING_1"/>
    <property type="match status" value="1"/>
</dbReference>
<keyword evidence="5" id="KW-0862">Zinc</keyword>
<dbReference type="Proteomes" id="UP000887226">
    <property type="component" value="Unassembled WGS sequence"/>
</dbReference>
<dbReference type="InterPro" id="IPR015877">
    <property type="entry name" value="MAT1_centre"/>
</dbReference>
<evidence type="ECO:0000256" key="8">
    <source>
        <dbReference type="ARBA" id="ARBA00033277"/>
    </source>
</evidence>
<dbReference type="InterPro" id="IPR017907">
    <property type="entry name" value="Znf_RING_CS"/>
</dbReference>
<dbReference type="SUPFAM" id="SSF57850">
    <property type="entry name" value="RING/U-box"/>
    <property type="match status" value="1"/>
</dbReference>
<dbReference type="Pfam" id="PF06391">
    <property type="entry name" value="MAT1"/>
    <property type="match status" value="1"/>
</dbReference>
<evidence type="ECO:0000256" key="9">
    <source>
        <dbReference type="PROSITE-ProRule" id="PRU00175"/>
    </source>
</evidence>
<name>A0A9P7Z3M1_9HELO</name>
<evidence type="ECO:0000313" key="12">
    <source>
        <dbReference type="EMBL" id="KAG9244969.1"/>
    </source>
</evidence>
<reference evidence="12" key="1">
    <citation type="journal article" date="2021" name="IMA Fungus">
        <title>Genomic characterization of three marine fungi, including Emericellopsis atlantica sp. nov. with signatures of a generalist lifestyle and marine biomass degradation.</title>
        <authorList>
            <person name="Hagestad O.C."/>
            <person name="Hou L."/>
            <person name="Andersen J.H."/>
            <person name="Hansen E.H."/>
            <person name="Altermark B."/>
            <person name="Li C."/>
            <person name="Kuhnert E."/>
            <person name="Cox R.J."/>
            <person name="Crous P.W."/>
            <person name="Spatafora J.W."/>
            <person name="Lail K."/>
            <person name="Amirebrahimi M."/>
            <person name="Lipzen A."/>
            <person name="Pangilinan J."/>
            <person name="Andreopoulos W."/>
            <person name="Hayes R.D."/>
            <person name="Ng V."/>
            <person name="Grigoriev I.V."/>
            <person name="Jackson S.A."/>
            <person name="Sutton T.D.S."/>
            <person name="Dobson A.D.W."/>
            <person name="Rama T."/>
        </authorList>
    </citation>
    <scope>NUCLEOTIDE SEQUENCE</scope>
    <source>
        <strain evidence="12">TRa3180A</strain>
    </source>
</reference>
<feature type="region of interest" description="Disordered" evidence="10">
    <location>
        <begin position="159"/>
        <end position="178"/>
    </location>
</feature>
<accession>A0A9P7Z3M1</accession>
<sequence>MNSLAMSRLNINSKHGEDPSNDICPVCKSNRYLNPSLQFLINPECYHKMCSTCVDRIFTSGPAACPVPHCGKTLRKKGFHKAFFESLSIEREVDIRRKVASVFNRRQEEFESLRLFNDYLEDVENLVFDLVEGRGKVRQAAEKKLEQYRLGNMKEIEENERTEKEEAEMEKLRETNQKEAARRRRLANQQEELEEKAVVAKAARDTLEQLANDEGHAEEITKRAERIILKGAGPRRRQFEKPVEANGSADGSLTIRGLKKKEAPTKDMPYDPFGGLNVAPTKYVLQKDYESQWLAGVKKNENNHLTGGYSLPEYYGRAMFEAFSGLSVFIEDEKEADPKQSPSAAVATEAAVLAVGVMMEIDDVF</sequence>
<evidence type="ECO:0000256" key="6">
    <source>
        <dbReference type="ARBA" id="ARBA00023242"/>
    </source>
</evidence>
<evidence type="ECO:0000256" key="5">
    <source>
        <dbReference type="ARBA" id="ARBA00022833"/>
    </source>
</evidence>
<dbReference type="PROSITE" id="PS50089">
    <property type="entry name" value="ZF_RING_2"/>
    <property type="match status" value="1"/>
</dbReference>
<gene>
    <name evidence="12" type="ORF">BJ878DRAFT_42397</name>
</gene>
<dbReference type="GO" id="GO:0006357">
    <property type="term" value="P:regulation of transcription by RNA polymerase II"/>
    <property type="evidence" value="ECO:0007669"/>
    <property type="project" value="TreeGrafter"/>
</dbReference>
<comment type="caution">
    <text evidence="12">The sequence shown here is derived from an EMBL/GenBank/DDBJ whole genome shotgun (WGS) entry which is preliminary data.</text>
</comment>
<proteinExistence type="predicted"/>
<dbReference type="NCBIfam" id="TIGR00570">
    <property type="entry name" value="cdk7"/>
    <property type="match status" value="1"/>
</dbReference>
<dbReference type="GO" id="GO:0006289">
    <property type="term" value="P:nucleotide-excision repair"/>
    <property type="evidence" value="ECO:0007669"/>
    <property type="project" value="InterPro"/>
</dbReference>
<keyword evidence="3" id="KW-0479">Metal-binding</keyword>
<feature type="domain" description="RING-type" evidence="11">
    <location>
        <begin position="24"/>
        <end position="69"/>
    </location>
</feature>
<protein>
    <recommendedName>
        <fullName evidence="2">RNA polymerase II transcription factor B subunit 3</fullName>
    </recommendedName>
    <alternativeName>
        <fullName evidence="8">RNA polymerase II transcription factor B 38 kDa subunit</fullName>
    </alternativeName>
    <alternativeName>
        <fullName evidence="7">RNA polymerase II transcription factor B p38 subunit</fullName>
    </alternativeName>
</protein>
<evidence type="ECO:0000256" key="3">
    <source>
        <dbReference type="ARBA" id="ARBA00022723"/>
    </source>
</evidence>
<evidence type="ECO:0000256" key="7">
    <source>
        <dbReference type="ARBA" id="ARBA00029873"/>
    </source>
</evidence>
<dbReference type="GO" id="GO:0008270">
    <property type="term" value="F:zinc ion binding"/>
    <property type="evidence" value="ECO:0007669"/>
    <property type="project" value="UniProtKB-KW"/>
</dbReference>
<keyword evidence="4 9" id="KW-0863">Zinc-finger</keyword>
<evidence type="ECO:0000313" key="13">
    <source>
        <dbReference type="Proteomes" id="UP000887226"/>
    </source>
</evidence>
<comment type="subcellular location">
    <subcellularLocation>
        <location evidence="1">Nucleus</location>
    </subcellularLocation>
</comment>
<evidence type="ECO:0000259" key="11">
    <source>
        <dbReference type="PROSITE" id="PS50089"/>
    </source>
</evidence>
<evidence type="ECO:0000256" key="4">
    <source>
        <dbReference type="ARBA" id="ARBA00022771"/>
    </source>
</evidence>
<evidence type="ECO:0000256" key="10">
    <source>
        <dbReference type="SAM" id="MobiDB-lite"/>
    </source>
</evidence>
<dbReference type="FunFam" id="3.30.40.10:FF:000037">
    <property type="entry name" value="Cdk-activating kinase assembly factor MAT1, centre"/>
    <property type="match status" value="1"/>
</dbReference>
<dbReference type="Gene3D" id="3.30.40.10">
    <property type="entry name" value="Zinc/RING finger domain, C3HC4 (zinc finger)"/>
    <property type="match status" value="1"/>
</dbReference>